<dbReference type="KEGG" id="bbig:BBBOND_0107480"/>
<evidence type="ECO:0000313" key="2">
    <source>
        <dbReference type="Proteomes" id="UP000033188"/>
    </source>
</evidence>
<dbReference type="AlphaFoldDB" id="A0A061D9P5"/>
<sequence>MDIEDFWDVWENIPNIDVETYDEGKCETRCADGRWCTSRCHIPTQLIHHTTMRINVPLILIPREFIQYMIQCPYKH</sequence>
<gene>
    <name evidence="1" type="ORF">BBBOND_0107480</name>
</gene>
<dbReference type="RefSeq" id="XP_012766636.1">
    <property type="nucleotide sequence ID" value="XM_012911182.1"/>
</dbReference>
<accession>A0A061D9P5</accession>
<dbReference type="VEuPathDB" id="PiroplasmaDB:BBBOND_0107480"/>
<evidence type="ECO:0000313" key="1">
    <source>
        <dbReference type="EMBL" id="CDR94450.1"/>
    </source>
</evidence>
<proteinExistence type="predicted"/>
<dbReference type="EMBL" id="LK391707">
    <property type="protein sequence ID" value="CDR94450.1"/>
    <property type="molecule type" value="Genomic_DNA"/>
</dbReference>
<organism evidence="1 2">
    <name type="scientific">Babesia bigemina</name>
    <dbReference type="NCBI Taxonomy" id="5866"/>
    <lineage>
        <taxon>Eukaryota</taxon>
        <taxon>Sar</taxon>
        <taxon>Alveolata</taxon>
        <taxon>Apicomplexa</taxon>
        <taxon>Aconoidasida</taxon>
        <taxon>Piroplasmida</taxon>
        <taxon>Babesiidae</taxon>
        <taxon>Babesia</taxon>
    </lineage>
</organism>
<dbReference type="Proteomes" id="UP000033188">
    <property type="component" value="Chromosome 1"/>
</dbReference>
<name>A0A061D9P5_BABBI</name>
<keyword evidence="2" id="KW-1185">Reference proteome</keyword>
<dbReference type="GeneID" id="24562991"/>
<reference evidence="2" key="1">
    <citation type="journal article" date="2014" name="Nucleic Acids Res.">
        <title>The evolutionary dynamics of variant antigen genes in Babesia reveal a history of genomic innovation underlying host-parasite interaction.</title>
        <authorList>
            <person name="Jackson A.P."/>
            <person name="Otto T.D."/>
            <person name="Darby A."/>
            <person name="Ramaprasad A."/>
            <person name="Xia D."/>
            <person name="Echaide I.E."/>
            <person name="Farber M."/>
            <person name="Gahlot S."/>
            <person name="Gamble J."/>
            <person name="Gupta D."/>
            <person name="Gupta Y."/>
            <person name="Jackson L."/>
            <person name="Malandrin L."/>
            <person name="Malas T.B."/>
            <person name="Moussa E."/>
            <person name="Nair M."/>
            <person name="Reid A.J."/>
            <person name="Sanders M."/>
            <person name="Sharma J."/>
            <person name="Tracey A."/>
            <person name="Quail M.A."/>
            <person name="Weir W."/>
            <person name="Wastling J.M."/>
            <person name="Hall N."/>
            <person name="Willadsen P."/>
            <person name="Lingelbach K."/>
            <person name="Shiels B."/>
            <person name="Tait A."/>
            <person name="Berriman M."/>
            <person name="Allred D.R."/>
            <person name="Pain A."/>
        </authorList>
    </citation>
    <scope>NUCLEOTIDE SEQUENCE [LARGE SCALE GENOMIC DNA]</scope>
    <source>
        <strain evidence="2">Bond</strain>
    </source>
</reference>
<protein>
    <submittedName>
        <fullName evidence="1">Uncharacterized protein</fullName>
    </submittedName>
</protein>